<evidence type="ECO:0000256" key="3">
    <source>
        <dbReference type="ARBA" id="ARBA00022989"/>
    </source>
</evidence>
<keyword evidence="4 5" id="KW-0472">Membrane</keyword>
<feature type="transmembrane region" description="Helical" evidence="5">
    <location>
        <begin position="51"/>
        <end position="70"/>
    </location>
</feature>
<organism evidence="6 7">
    <name type="scientific">Sphingobacterium kitahiroshimense</name>
    <dbReference type="NCBI Taxonomy" id="470446"/>
    <lineage>
        <taxon>Bacteria</taxon>
        <taxon>Pseudomonadati</taxon>
        <taxon>Bacteroidota</taxon>
        <taxon>Sphingobacteriia</taxon>
        <taxon>Sphingobacteriales</taxon>
        <taxon>Sphingobacteriaceae</taxon>
        <taxon>Sphingobacterium</taxon>
    </lineage>
</organism>
<keyword evidence="2 5" id="KW-0812">Transmembrane</keyword>
<dbReference type="PANTHER" id="PTHR23501:SF5">
    <property type="entry name" value="TRANSPORT PROTEIN"/>
    <property type="match status" value="1"/>
</dbReference>
<reference evidence="6 7" key="1">
    <citation type="submission" date="2024-04" db="EMBL/GenBank/DDBJ databases">
        <title>WGS of bacteria from Torrens River.</title>
        <authorList>
            <person name="Wyrsch E.R."/>
            <person name="Drigo B."/>
        </authorList>
    </citation>
    <scope>NUCLEOTIDE SEQUENCE [LARGE SCALE GENOMIC DNA]</scope>
    <source>
        <strain evidence="6 7">TWI391</strain>
    </source>
</reference>
<feature type="transmembrane region" description="Helical" evidence="5">
    <location>
        <begin position="275"/>
        <end position="293"/>
    </location>
</feature>
<evidence type="ECO:0000313" key="6">
    <source>
        <dbReference type="EMBL" id="MEN5380029.1"/>
    </source>
</evidence>
<keyword evidence="7" id="KW-1185">Reference proteome</keyword>
<proteinExistence type="predicted"/>
<comment type="subcellular location">
    <subcellularLocation>
        <location evidence="1">Membrane</location>
        <topology evidence="1">Multi-pass membrane protein</topology>
    </subcellularLocation>
</comment>
<evidence type="ECO:0000256" key="5">
    <source>
        <dbReference type="SAM" id="Phobius"/>
    </source>
</evidence>
<comment type="caution">
    <text evidence="6">The sequence shown here is derived from an EMBL/GenBank/DDBJ whole genome shotgun (WGS) entry which is preliminary data.</text>
</comment>
<feature type="transmembrane region" description="Helical" evidence="5">
    <location>
        <begin position="144"/>
        <end position="161"/>
    </location>
</feature>
<dbReference type="EMBL" id="JBDJNQ010000013">
    <property type="protein sequence ID" value="MEN5380029.1"/>
    <property type="molecule type" value="Genomic_DNA"/>
</dbReference>
<feature type="transmembrane region" description="Helical" evidence="5">
    <location>
        <begin position="370"/>
        <end position="391"/>
    </location>
</feature>
<feature type="transmembrane region" description="Helical" evidence="5">
    <location>
        <begin position="82"/>
        <end position="100"/>
    </location>
</feature>
<gene>
    <name evidence="6" type="ORF">ABE541_22365</name>
</gene>
<feature type="transmembrane region" description="Helical" evidence="5">
    <location>
        <begin position="313"/>
        <end position="330"/>
    </location>
</feature>
<feature type="transmembrane region" description="Helical" evidence="5">
    <location>
        <begin position="463"/>
        <end position="486"/>
    </location>
</feature>
<keyword evidence="3 5" id="KW-1133">Transmembrane helix</keyword>
<dbReference type="Proteomes" id="UP001409291">
    <property type="component" value="Unassembled WGS sequence"/>
</dbReference>
<evidence type="ECO:0000256" key="1">
    <source>
        <dbReference type="ARBA" id="ARBA00004141"/>
    </source>
</evidence>
<protein>
    <recommendedName>
        <fullName evidence="8">MFS transporter</fullName>
    </recommendedName>
</protein>
<dbReference type="InterPro" id="IPR036259">
    <property type="entry name" value="MFS_trans_sf"/>
</dbReference>
<evidence type="ECO:0008006" key="8">
    <source>
        <dbReference type="Google" id="ProtNLM"/>
    </source>
</evidence>
<evidence type="ECO:0000313" key="7">
    <source>
        <dbReference type="Proteomes" id="UP001409291"/>
    </source>
</evidence>
<dbReference type="SUPFAM" id="SSF103473">
    <property type="entry name" value="MFS general substrate transporter"/>
    <property type="match status" value="1"/>
</dbReference>
<evidence type="ECO:0000256" key="2">
    <source>
        <dbReference type="ARBA" id="ARBA00022692"/>
    </source>
</evidence>
<dbReference type="Gene3D" id="1.20.1250.20">
    <property type="entry name" value="MFS general substrate transporter like domains"/>
    <property type="match status" value="1"/>
</dbReference>
<sequence>MYNKGLFAAWVPKPLMLLLIFIFLIPVLSINSVYSNSITDISGALATYTEYMAMASNATTIGMGVAIIFSLRVKMRFRSKEIIVFCSIVLALLSYCIGTTDNPLVVIIAGFFIGFFKTFPFIELLLVMMVILTPTGDRGKFYAMFYPLSICLSQLSAYLMADVVFDGSWQAPYFLMSAVMLVIAALSLIFQHNQRFSFRMPLSQIDWLSLGLLAIAALSLDFALTFMKQQGWFNSPYIIVSILLCLLLIAIVIYRQKGAKRKLVKFELFTARVNIWYSILLLLLMGIYLATSTLLSQYTVGALGYNNLLNSELNLWMIPGIILAGIYGYISFKHKWLLKYFIASGFLVFFIHSLMMYLLIQPQMNMEYLYFPMFLKGLGMGILYIGIWFYAGSGLNMDELLGIVGVLIIVRTFVATALGAAILNWASYQGQWQSLYDSALYMDIGDFSNGIAMYPASQLNAMLAALKIVFGVLCWISIPVLLLVLLHHFGRFNQRRLVLFRKIVRGNKVRGYYFSRR</sequence>
<feature type="transmembrane region" description="Helical" evidence="5">
    <location>
        <begin position="205"/>
        <end position="224"/>
    </location>
</feature>
<feature type="transmembrane region" description="Helical" evidence="5">
    <location>
        <begin position="403"/>
        <end position="426"/>
    </location>
</feature>
<feature type="transmembrane region" description="Helical" evidence="5">
    <location>
        <begin position="173"/>
        <end position="193"/>
    </location>
</feature>
<dbReference type="PANTHER" id="PTHR23501">
    <property type="entry name" value="MAJOR FACILITATOR SUPERFAMILY"/>
    <property type="match status" value="1"/>
</dbReference>
<evidence type="ECO:0000256" key="4">
    <source>
        <dbReference type="ARBA" id="ARBA00023136"/>
    </source>
</evidence>
<name>A0ABV0BZN3_9SPHI</name>
<feature type="transmembrane region" description="Helical" evidence="5">
    <location>
        <begin position="106"/>
        <end position="132"/>
    </location>
</feature>
<feature type="transmembrane region" description="Helical" evidence="5">
    <location>
        <begin position="236"/>
        <end position="254"/>
    </location>
</feature>
<accession>A0ABV0BZN3</accession>
<feature type="transmembrane region" description="Helical" evidence="5">
    <location>
        <begin position="337"/>
        <end position="358"/>
    </location>
</feature>
<dbReference type="RefSeq" id="WP_346582886.1">
    <property type="nucleotide sequence ID" value="NZ_JBDJNQ010000013.1"/>
</dbReference>